<dbReference type="InterPro" id="IPR049511">
    <property type="entry name" value="PGH-like_rpt"/>
</dbReference>
<sequence>MLLNGFCEVGEDGISCAMSSTGSLTAAGDHFAAIFEKRSGPSWHAVHGLSSDGYQQKFNELVGQGYRPVEVSGYAAGDADHFAAIFEQRDGVPFAAFHGLTADQYQQKFNELVMQGYRLVAVRGYATA</sequence>
<dbReference type="GeneID" id="95799580"/>
<keyword evidence="2" id="KW-1185">Reference proteome</keyword>
<evidence type="ECO:0000313" key="1">
    <source>
        <dbReference type="EMBL" id="MBB4717777.1"/>
    </source>
</evidence>
<proteinExistence type="predicted"/>
<accession>A0A7W7DY02</accession>
<organism evidence="1 2">
    <name type="scientific">Streptomyces luteogriseus</name>
    <dbReference type="NCBI Taxonomy" id="68233"/>
    <lineage>
        <taxon>Bacteria</taxon>
        <taxon>Bacillati</taxon>
        <taxon>Actinomycetota</taxon>
        <taxon>Actinomycetes</taxon>
        <taxon>Kitasatosporales</taxon>
        <taxon>Streptomycetaceae</taxon>
        <taxon>Streptomyces</taxon>
    </lineage>
</organism>
<dbReference type="EMBL" id="JACHMS010000001">
    <property type="protein sequence ID" value="MBB4717777.1"/>
    <property type="molecule type" value="Genomic_DNA"/>
</dbReference>
<dbReference type="Proteomes" id="UP000565089">
    <property type="component" value="Unassembled WGS sequence"/>
</dbReference>
<name>A0A7W7DY02_9ACTN</name>
<gene>
    <name evidence="1" type="ORF">BJ965_007659</name>
</gene>
<protein>
    <submittedName>
        <fullName evidence="1">Uncharacterized protein</fullName>
    </submittedName>
</protein>
<evidence type="ECO:0000313" key="2">
    <source>
        <dbReference type="Proteomes" id="UP000565089"/>
    </source>
</evidence>
<dbReference type="Pfam" id="PF17660">
    <property type="entry name" value="BTRD1"/>
    <property type="match status" value="2"/>
</dbReference>
<dbReference type="AlphaFoldDB" id="A0A7W7DY02"/>
<reference evidence="1 2" key="1">
    <citation type="submission" date="2020-08" db="EMBL/GenBank/DDBJ databases">
        <title>Sequencing the genomes of 1000 actinobacteria strains.</title>
        <authorList>
            <person name="Klenk H.-P."/>
        </authorList>
    </citation>
    <scope>NUCLEOTIDE SEQUENCE [LARGE SCALE GENOMIC DNA]</scope>
    <source>
        <strain evidence="1 2">DSM 40483</strain>
    </source>
</reference>
<comment type="caution">
    <text evidence="1">The sequence shown here is derived from an EMBL/GenBank/DDBJ whole genome shotgun (WGS) entry which is preliminary data.</text>
</comment>
<dbReference type="RefSeq" id="WP_184918018.1">
    <property type="nucleotide sequence ID" value="NZ_JACHMS010000001.1"/>
</dbReference>